<dbReference type="Proteomes" id="UP000245670">
    <property type="component" value="Unassembled WGS sequence"/>
</dbReference>
<dbReference type="EMBL" id="QFFG01000001">
    <property type="protein sequence ID" value="PWG06538.1"/>
    <property type="molecule type" value="Genomic_DNA"/>
</dbReference>
<reference evidence="3 4" key="1">
    <citation type="submission" date="2018-05" db="EMBL/GenBank/DDBJ databases">
        <title>Polaribacter aquimarinus sp. nov., isolated from sediment in a sediment of sea.</title>
        <authorList>
            <person name="Lu D."/>
        </authorList>
    </citation>
    <scope>NUCLEOTIDE SEQUENCE [LARGE SCALE GENOMIC DNA]</scope>
    <source>
        <strain evidence="3 4">ZY113</strain>
    </source>
</reference>
<keyword evidence="1" id="KW-0732">Signal</keyword>
<proteinExistence type="predicted"/>
<evidence type="ECO:0000259" key="2">
    <source>
        <dbReference type="Pfam" id="PF18990"/>
    </source>
</evidence>
<feature type="signal peptide" evidence="1">
    <location>
        <begin position="1"/>
        <end position="18"/>
    </location>
</feature>
<dbReference type="RefSeq" id="WP_109403446.1">
    <property type="nucleotide sequence ID" value="NZ_QFFG01000001.1"/>
</dbReference>
<sequence>MKKIFPLFFVILTNAFFAQNKQILYDFAELPQTLLLNPGAETNYKYHIGVPLLSGFSAELGSTGFVLRDFFDNNTVPFNDKVSAVLNKLSVTDHLKFNTQIEIINIGYRYREKIYFSFGFYEEIDAIGYYPKDIITLATEGNSPYINRSFNISQINYNIDAIGVLHFGFSKRVNENLTLGGRFKLYSSALNMQSKNNSGTFTTVLGKNNIYTHYLDNLNVDFKTSGLVEDNEIIKEASSYLSNTFFGSNLGIGLDFGITHKINKQLEFSASIIDFGFIRHKKNIKNTTAKGSYTFEGLNFEFNASNPNYWNELDTDFREKVSFGDNNNSYITWRPTKFNASLKYSFGRVRSKYCYDSTFKNFYRNAVGAQLYSVFRPLGPQLALTGFYQSAISDKFQVKVTYTLDQYSFYNLGLGLSTQIGKINFYGMIDNLTQINDIASANGLSLQFGFNLIFN</sequence>
<comment type="caution">
    <text evidence="3">The sequence shown here is derived from an EMBL/GenBank/DDBJ whole genome shotgun (WGS) entry which is preliminary data.</text>
</comment>
<name>A0A2U2JDW9_9FLAO</name>
<feature type="chain" id="PRO_5015440344" description="DUF5723 domain-containing protein" evidence="1">
    <location>
        <begin position="19"/>
        <end position="455"/>
    </location>
</feature>
<gene>
    <name evidence="3" type="ORF">DIS07_01510</name>
</gene>
<feature type="domain" description="DUF5723" evidence="2">
    <location>
        <begin position="38"/>
        <end position="430"/>
    </location>
</feature>
<evidence type="ECO:0000313" key="3">
    <source>
        <dbReference type="EMBL" id="PWG06538.1"/>
    </source>
</evidence>
<dbReference type="AlphaFoldDB" id="A0A2U2JDW9"/>
<evidence type="ECO:0000313" key="4">
    <source>
        <dbReference type="Proteomes" id="UP000245670"/>
    </source>
</evidence>
<dbReference type="OrthoDB" id="975426at2"/>
<organism evidence="3 4">
    <name type="scientific">Polaribacter aquimarinus</name>
    <dbReference type="NCBI Taxonomy" id="2100726"/>
    <lineage>
        <taxon>Bacteria</taxon>
        <taxon>Pseudomonadati</taxon>
        <taxon>Bacteroidota</taxon>
        <taxon>Flavobacteriia</taxon>
        <taxon>Flavobacteriales</taxon>
        <taxon>Flavobacteriaceae</taxon>
    </lineage>
</organism>
<evidence type="ECO:0000256" key="1">
    <source>
        <dbReference type="SAM" id="SignalP"/>
    </source>
</evidence>
<dbReference type="Pfam" id="PF18990">
    <property type="entry name" value="DUF5723"/>
    <property type="match status" value="1"/>
</dbReference>
<protein>
    <recommendedName>
        <fullName evidence="2">DUF5723 domain-containing protein</fullName>
    </recommendedName>
</protein>
<accession>A0A2U2JDW9</accession>
<keyword evidence="4" id="KW-1185">Reference proteome</keyword>
<dbReference type="InterPro" id="IPR043781">
    <property type="entry name" value="DUF5723"/>
</dbReference>